<dbReference type="PANTHER" id="PTHR42852:SF6">
    <property type="entry name" value="THIOL:DISULFIDE INTERCHANGE PROTEIN DSBE"/>
    <property type="match status" value="1"/>
</dbReference>
<dbReference type="PANTHER" id="PTHR42852">
    <property type="entry name" value="THIOL:DISULFIDE INTERCHANGE PROTEIN DSBE"/>
    <property type="match status" value="1"/>
</dbReference>
<gene>
    <name evidence="6" type="ORF">FNB79_16420</name>
</gene>
<accession>A0A516GVD3</accession>
<dbReference type="GO" id="GO:0016209">
    <property type="term" value="F:antioxidant activity"/>
    <property type="evidence" value="ECO:0007669"/>
    <property type="project" value="InterPro"/>
</dbReference>
<dbReference type="Pfam" id="PF00578">
    <property type="entry name" value="AhpC-TSA"/>
    <property type="match status" value="1"/>
</dbReference>
<dbReference type="GO" id="GO:0016491">
    <property type="term" value="F:oxidoreductase activity"/>
    <property type="evidence" value="ECO:0007669"/>
    <property type="project" value="InterPro"/>
</dbReference>
<evidence type="ECO:0000256" key="4">
    <source>
        <dbReference type="ARBA" id="ARBA00023284"/>
    </source>
</evidence>
<organism evidence="6 7">
    <name type="scientific">Formosa sediminum</name>
    <dbReference type="NCBI Taxonomy" id="2594004"/>
    <lineage>
        <taxon>Bacteria</taxon>
        <taxon>Pseudomonadati</taxon>
        <taxon>Bacteroidota</taxon>
        <taxon>Flavobacteriia</taxon>
        <taxon>Flavobacteriales</taxon>
        <taxon>Flavobacteriaceae</taxon>
        <taxon>Formosa</taxon>
    </lineage>
</organism>
<proteinExistence type="predicted"/>
<dbReference type="SUPFAM" id="SSF52833">
    <property type="entry name" value="Thioredoxin-like"/>
    <property type="match status" value="1"/>
</dbReference>
<dbReference type="Gene3D" id="3.40.30.10">
    <property type="entry name" value="Glutaredoxin"/>
    <property type="match status" value="1"/>
</dbReference>
<evidence type="ECO:0000313" key="6">
    <source>
        <dbReference type="EMBL" id="QDO95488.1"/>
    </source>
</evidence>
<dbReference type="GO" id="GO:0030313">
    <property type="term" value="C:cell envelope"/>
    <property type="evidence" value="ECO:0007669"/>
    <property type="project" value="UniProtKB-SubCell"/>
</dbReference>
<evidence type="ECO:0000313" key="7">
    <source>
        <dbReference type="Proteomes" id="UP000319209"/>
    </source>
</evidence>
<keyword evidence="7" id="KW-1185">Reference proteome</keyword>
<dbReference type="EMBL" id="CP041637">
    <property type="protein sequence ID" value="QDO95488.1"/>
    <property type="molecule type" value="Genomic_DNA"/>
</dbReference>
<reference evidence="6 7" key="1">
    <citation type="submission" date="2019-07" db="EMBL/GenBank/DDBJ databases">
        <title>Genome sequencing for Formosa sp. PS13.</title>
        <authorList>
            <person name="Park S.-J."/>
        </authorList>
    </citation>
    <scope>NUCLEOTIDE SEQUENCE [LARGE SCALE GENOMIC DNA]</scope>
    <source>
        <strain evidence="6 7">PS13</strain>
    </source>
</reference>
<keyword evidence="3" id="KW-1015">Disulfide bond</keyword>
<evidence type="ECO:0000256" key="3">
    <source>
        <dbReference type="ARBA" id="ARBA00023157"/>
    </source>
</evidence>
<dbReference type="InterPro" id="IPR000866">
    <property type="entry name" value="AhpC/TSA"/>
</dbReference>
<dbReference type="AlphaFoldDB" id="A0A516GVD3"/>
<feature type="domain" description="Thioredoxin" evidence="5">
    <location>
        <begin position="251"/>
        <end position="391"/>
    </location>
</feature>
<evidence type="ECO:0000259" key="5">
    <source>
        <dbReference type="PROSITE" id="PS51352"/>
    </source>
</evidence>
<keyword evidence="4" id="KW-0676">Redox-active center</keyword>
<dbReference type="InterPro" id="IPR036249">
    <property type="entry name" value="Thioredoxin-like_sf"/>
</dbReference>
<dbReference type="OrthoDB" id="710833at2"/>
<dbReference type="InterPro" id="IPR013766">
    <property type="entry name" value="Thioredoxin_domain"/>
</dbReference>
<dbReference type="KEGG" id="fop:FNB79_16420"/>
<dbReference type="GO" id="GO:0017004">
    <property type="term" value="P:cytochrome complex assembly"/>
    <property type="evidence" value="ECO:0007669"/>
    <property type="project" value="UniProtKB-KW"/>
</dbReference>
<evidence type="ECO:0000256" key="1">
    <source>
        <dbReference type="ARBA" id="ARBA00004196"/>
    </source>
</evidence>
<sequence>MMLYNLIQICHNTIDNQLMKNIIIILITTLFLSTSENPHYVINGVFKGGEGQEIVLEELSNMRVVKRLGSTQVDSNGKFTFTGDAFGEIKEVRLSIVGTRFKENFILEDTVINVNIITKVVTEKYTKYLFELERGKEDAVYAKLKSNYKERRTVWGGKSNRVVKANEAGELSDEDLEKTRAKLDADFIDETLNILSNYPDSYGTYFYIKNYMLRYDPLPVVEQAFANLSDRIKNSKEATVFKDEVKELKRSFVGGTPENFTIPSLDGGETSLYQYRGKVLLIDFWATWCGPCLKAMPHVGEIYEEFHPQGLEVLGISYDRDESKWRNFLKQNEYVVWDQASSLLEWNCPSAKTFAITMIPETILIDKEGVIVARGLQGEELESKIKELLAK</sequence>
<dbReference type="InterPro" id="IPR050553">
    <property type="entry name" value="Thioredoxin_ResA/DsbE_sf"/>
</dbReference>
<dbReference type="CDD" id="cd02966">
    <property type="entry name" value="TlpA_like_family"/>
    <property type="match status" value="1"/>
</dbReference>
<comment type="subcellular location">
    <subcellularLocation>
        <location evidence="1">Cell envelope</location>
    </subcellularLocation>
</comment>
<name>A0A516GVD3_9FLAO</name>
<dbReference type="Proteomes" id="UP000319209">
    <property type="component" value="Chromosome"/>
</dbReference>
<protein>
    <submittedName>
        <fullName evidence="6">AhpC/TSA family protein</fullName>
    </submittedName>
</protein>
<keyword evidence="2" id="KW-0201">Cytochrome c-type biogenesis</keyword>
<evidence type="ECO:0000256" key="2">
    <source>
        <dbReference type="ARBA" id="ARBA00022748"/>
    </source>
</evidence>
<dbReference type="PROSITE" id="PS51352">
    <property type="entry name" value="THIOREDOXIN_2"/>
    <property type="match status" value="1"/>
</dbReference>